<dbReference type="EMBL" id="UIHB01000002">
    <property type="protein sequence ID" value="SUZ28403.1"/>
    <property type="molecule type" value="Genomic_DNA"/>
</dbReference>
<proteinExistence type="predicted"/>
<evidence type="ECO:0008006" key="4">
    <source>
        <dbReference type="Google" id="ProtNLM"/>
    </source>
</evidence>
<keyword evidence="3" id="KW-1185">Reference proteome</keyword>
<accession>A0AA46C8P4</accession>
<protein>
    <recommendedName>
        <fullName evidence="4">TniQ family protein</fullName>
    </recommendedName>
</protein>
<name>A0AA46C8P4_9XANT</name>
<feature type="compositionally biased region" description="Basic residues" evidence="1">
    <location>
        <begin position="468"/>
        <end position="485"/>
    </location>
</feature>
<evidence type="ECO:0000313" key="3">
    <source>
        <dbReference type="Proteomes" id="UP000254168"/>
    </source>
</evidence>
<organism evidence="2 3">
    <name type="scientific">Xanthomonas euroxanthea</name>
    <dbReference type="NCBI Taxonomy" id="2259622"/>
    <lineage>
        <taxon>Bacteria</taxon>
        <taxon>Pseudomonadati</taxon>
        <taxon>Pseudomonadota</taxon>
        <taxon>Gammaproteobacteria</taxon>
        <taxon>Lysobacterales</taxon>
        <taxon>Lysobacteraceae</taxon>
        <taxon>Xanthomonas</taxon>
    </lineage>
</organism>
<feature type="region of interest" description="Disordered" evidence="1">
    <location>
        <begin position="453"/>
        <end position="485"/>
    </location>
</feature>
<evidence type="ECO:0000313" key="2">
    <source>
        <dbReference type="EMBL" id="SUZ28403.1"/>
    </source>
</evidence>
<dbReference type="Proteomes" id="UP000254168">
    <property type="component" value="Unassembled WGS sequence"/>
</dbReference>
<dbReference type="AlphaFoldDB" id="A0AA46C8P4"/>
<gene>
    <name evidence="2" type="ORF">CPBF424_22190</name>
</gene>
<reference evidence="2 3" key="1">
    <citation type="submission" date="2018-06" db="EMBL/GenBank/DDBJ databases">
        <authorList>
            <person name="Pothier F. J."/>
        </authorList>
    </citation>
    <scope>NUCLEOTIDE SEQUENCE [LARGE SCALE GENOMIC DNA]</scope>
    <source>
        <strain evidence="2 3">CPBF 424</strain>
    </source>
</reference>
<comment type="caution">
    <text evidence="2">The sequence shown here is derived from an EMBL/GenBank/DDBJ whole genome shotgun (WGS) entry which is preliminary data.</text>
</comment>
<sequence length="485" mass="53006">MSWLHEIEGQPIVPRVIGADLSPYPYISGYGLVQRIARFALPTGGELAALGLKNRKGLDVLLATQRAGKTRSTLLGALGLDATSVSNYWTPDTWSPMDCPELFNRHSRPLRQCWECACHGYHCALFQLPSVRRCPWHGSPLTCTCPSCGATQFARFNEKDQLGICRCGYTAADARIALAEMRTFPAVQCAAWTEDYLAWATRERRHRVISVPESNQRWDEAFATLAALPTMLQSTESAPTTAQLMCFEGAGPDPAPDALWGWSLLGGSQTFRSAPLPRFAFQALAKVTQSVLKNCGCNDDVVAFDGSLNRDPAYETDATPKSGYILIAPYGLSENGHAWLNLNVIDKEVTTACGMALSLTACRLIGPPDTHMSPQASIGRSLGQVVGRRHIVDAMMASLCRGYAQGLTLVLQPSWSGEQLKPLRLEVPLIELTICSGGLDRVRIAWAPSSAIQRSSTPQEHAAPMPTKKSKSIKRKSRARRVIPR</sequence>
<evidence type="ECO:0000256" key="1">
    <source>
        <dbReference type="SAM" id="MobiDB-lite"/>
    </source>
</evidence>